<proteinExistence type="predicted"/>
<gene>
    <name evidence="2" type="ORF">JK360_05485</name>
</gene>
<reference evidence="2 3" key="1">
    <citation type="submission" date="2021-01" db="EMBL/GenBank/DDBJ databases">
        <title>WGS of actinomycetes isolated from Thailand.</title>
        <authorList>
            <person name="Thawai C."/>
        </authorList>
    </citation>
    <scope>NUCLEOTIDE SEQUENCE [LARGE SCALE GENOMIC DNA]</scope>
    <source>
        <strain evidence="2 3">CH9-7</strain>
    </source>
</reference>
<feature type="region of interest" description="Disordered" evidence="1">
    <location>
        <begin position="1"/>
        <end position="67"/>
    </location>
</feature>
<comment type="caution">
    <text evidence="2">The sequence shown here is derived from an EMBL/GenBank/DDBJ whole genome shotgun (WGS) entry which is preliminary data.</text>
</comment>
<keyword evidence="3" id="KW-1185">Reference proteome</keyword>
<dbReference type="RefSeq" id="WP_201801919.1">
    <property type="nucleotide sequence ID" value="NZ_JAERRI010000003.1"/>
</dbReference>
<evidence type="ECO:0000313" key="3">
    <source>
        <dbReference type="Proteomes" id="UP000629371"/>
    </source>
</evidence>
<organism evidence="2 3">
    <name type="scientific">Streptomyces siderophoricus</name>
    <dbReference type="NCBI Taxonomy" id="2802281"/>
    <lineage>
        <taxon>Bacteria</taxon>
        <taxon>Bacillati</taxon>
        <taxon>Actinomycetota</taxon>
        <taxon>Actinomycetes</taxon>
        <taxon>Kitasatosporales</taxon>
        <taxon>Streptomycetaceae</taxon>
        <taxon>Streptomyces</taxon>
    </lineage>
</organism>
<sequence length="67" mass="8210">MTRYENDENYDDEQPAPLYSLPEEGDREEENAPLADRQQSEDRDLHYEEWRAHDRSGPYGQRRRRRN</sequence>
<feature type="compositionally biased region" description="Basic and acidic residues" evidence="1">
    <location>
        <begin position="38"/>
        <end position="56"/>
    </location>
</feature>
<evidence type="ECO:0000313" key="2">
    <source>
        <dbReference type="EMBL" id="MBL1088845.1"/>
    </source>
</evidence>
<dbReference type="EMBL" id="JAERRI010000003">
    <property type="protein sequence ID" value="MBL1088845.1"/>
    <property type="molecule type" value="Genomic_DNA"/>
</dbReference>
<accession>A0ABS1MM56</accession>
<evidence type="ECO:0000256" key="1">
    <source>
        <dbReference type="SAM" id="MobiDB-lite"/>
    </source>
</evidence>
<dbReference type="Proteomes" id="UP000629371">
    <property type="component" value="Unassembled WGS sequence"/>
</dbReference>
<protein>
    <submittedName>
        <fullName evidence="2">Uncharacterized protein</fullName>
    </submittedName>
</protein>
<name>A0ABS1MM56_9ACTN</name>